<name>A0A0A9AQK2_ARUDO</name>
<dbReference type="AlphaFoldDB" id="A0A0A9AQK2"/>
<reference evidence="1" key="1">
    <citation type="submission" date="2014-09" db="EMBL/GenBank/DDBJ databases">
        <authorList>
            <person name="Magalhaes I.L.F."/>
            <person name="Oliveira U."/>
            <person name="Santos F.R."/>
            <person name="Vidigal T.H.D.A."/>
            <person name="Brescovit A.D."/>
            <person name="Santos A.J."/>
        </authorList>
    </citation>
    <scope>NUCLEOTIDE SEQUENCE</scope>
    <source>
        <tissue evidence="1">Shoot tissue taken approximately 20 cm above the soil surface</tissue>
    </source>
</reference>
<proteinExistence type="predicted"/>
<dbReference type="EMBL" id="GBRH01246710">
    <property type="protein sequence ID" value="JAD51185.1"/>
    <property type="molecule type" value="Transcribed_RNA"/>
</dbReference>
<sequence>MGSKDFGIQIKDQLELSVIRRRVLSVV</sequence>
<evidence type="ECO:0000313" key="1">
    <source>
        <dbReference type="EMBL" id="JAD51185.1"/>
    </source>
</evidence>
<organism evidence="1">
    <name type="scientific">Arundo donax</name>
    <name type="common">Giant reed</name>
    <name type="synonym">Donax arundinaceus</name>
    <dbReference type="NCBI Taxonomy" id="35708"/>
    <lineage>
        <taxon>Eukaryota</taxon>
        <taxon>Viridiplantae</taxon>
        <taxon>Streptophyta</taxon>
        <taxon>Embryophyta</taxon>
        <taxon>Tracheophyta</taxon>
        <taxon>Spermatophyta</taxon>
        <taxon>Magnoliopsida</taxon>
        <taxon>Liliopsida</taxon>
        <taxon>Poales</taxon>
        <taxon>Poaceae</taxon>
        <taxon>PACMAD clade</taxon>
        <taxon>Arundinoideae</taxon>
        <taxon>Arundineae</taxon>
        <taxon>Arundo</taxon>
    </lineage>
</organism>
<protein>
    <submittedName>
        <fullName evidence="1">Uncharacterized protein</fullName>
    </submittedName>
</protein>
<accession>A0A0A9AQK2</accession>
<reference evidence="1" key="2">
    <citation type="journal article" date="2015" name="Data Brief">
        <title>Shoot transcriptome of the giant reed, Arundo donax.</title>
        <authorList>
            <person name="Barrero R.A."/>
            <person name="Guerrero F.D."/>
            <person name="Moolhuijzen P."/>
            <person name="Goolsby J.A."/>
            <person name="Tidwell J."/>
            <person name="Bellgard S.E."/>
            <person name="Bellgard M.I."/>
        </authorList>
    </citation>
    <scope>NUCLEOTIDE SEQUENCE</scope>
    <source>
        <tissue evidence="1">Shoot tissue taken approximately 20 cm above the soil surface</tissue>
    </source>
</reference>